<organism evidence="2">
    <name type="scientific">viral metagenome</name>
    <dbReference type="NCBI Taxonomy" id="1070528"/>
    <lineage>
        <taxon>unclassified sequences</taxon>
        <taxon>metagenomes</taxon>
        <taxon>organismal metagenomes</taxon>
    </lineage>
</organism>
<sequence length="179" mass="20785">MATKKAKTTYPSVTQILRPFIPVEYMTDDGRNRGTRVHNYCRAYLEGRYVVPEVDDRGYFESFKKFADRFIDGYIYLEKRYVDDKYCFHGKADGLFNMKGYPGTCIGDWKTGVMQKTYVGQVAAYWHLARINGHLDCNNAFVLSLRQNGAIAVPKFIPNLELEFNYFLNAFAAFNRYGR</sequence>
<gene>
    <name evidence="1" type="ORF">MM415B02600_0002</name>
    <name evidence="2" type="ORF">TM448B02995_0010</name>
</gene>
<name>A0A6M3XW28_9ZZZZ</name>
<proteinExistence type="predicted"/>
<dbReference type="AlphaFoldDB" id="A0A6M3XW28"/>
<evidence type="ECO:0008006" key="3">
    <source>
        <dbReference type="Google" id="ProtNLM"/>
    </source>
</evidence>
<reference evidence="2" key="1">
    <citation type="submission" date="2020-03" db="EMBL/GenBank/DDBJ databases">
        <title>The deep terrestrial virosphere.</title>
        <authorList>
            <person name="Holmfeldt K."/>
            <person name="Nilsson E."/>
            <person name="Simone D."/>
            <person name="Lopez-Fernandez M."/>
            <person name="Wu X."/>
            <person name="de Brujin I."/>
            <person name="Lundin D."/>
            <person name="Andersson A."/>
            <person name="Bertilsson S."/>
            <person name="Dopson M."/>
        </authorList>
    </citation>
    <scope>NUCLEOTIDE SEQUENCE</scope>
    <source>
        <strain evidence="1">MM415B02600</strain>
        <strain evidence="2">TM448B02995</strain>
    </source>
</reference>
<dbReference type="EMBL" id="MT144980">
    <property type="protein sequence ID" value="QJI02179.1"/>
    <property type="molecule type" value="Genomic_DNA"/>
</dbReference>
<accession>A0A6M3XW28</accession>
<dbReference type="EMBL" id="MT142826">
    <property type="protein sequence ID" value="QJA89144.1"/>
    <property type="molecule type" value="Genomic_DNA"/>
</dbReference>
<protein>
    <recommendedName>
        <fullName evidence="3">PD-(D/E)XK endonuclease-like domain-containing protein</fullName>
    </recommendedName>
</protein>
<evidence type="ECO:0000313" key="2">
    <source>
        <dbReference type="EMBL" id="QJI02179.1"/>
    </source>
</evidence>
<evidence type="ECO:0000313" key="1">
    <source>
        <dbReference type="EMBL" id="QJA89144.1"/>
    </source>
</evidence>